<name>A0A4S4G3Q2_9ACTN</name>
<dbReference type="RefSeq" id="WP_136434380.1">
    <property type="nucleotide sequence ID" value="NZ_SSTJ01000006.1"/>
</dbReference>
<dbReference type="Proteomes" id="UP000308978">
    <property type="component" value="Unassembled WGS sequence"/>
</dbReference>
<keyword evidence="1" id="KW-0732">Signal</keyword>
<evidence type="ECO:0000256" key="1">
    <source>
        <dbReference type="SAM" id="SignalP"/>
    </source>
</evidence>
<feature type="chain" id="PRO_5038377516" description="Lipoprotein" evidence="1">
    <location>
        <begin position="26"/>
        <end position="178"/>
    </location>
</feature>
<evidence type="ECO:0008006" key="4">
    <source>
        <dbReference type="Google" id="ProtNLM"/>
    </source>
</evidence>
<protein>
    <recommendedName>
        <fullName evidence="4">Lipoprotein</fullName>
    </recommendedName>
</protein>
<dbReference type="AlphaFoldDB" id="A0A4S4G3Q2"/>
<sequence length="178" mass="18897">MKPPSSLMTVVVAVALAGLCGCAAAHGEVRVSEVDVPFEMGSSLQSVGSASIKQEISDGGEGYWLLPTFDDRDAALENVRREAPDAVAALESRNFWLGPLSGWNWGFYRDALNGCDDDLGGGEDVAEQAAMLRAFFDIYENDDENAAIVDRARREGLGAVVADLPDQSTLAESAGRGQ</sequence>
<comment type="caution">
    <text evidence="2">The sequence shown here is derived from an EMBL/GenBank/DDBJ whole genome shotgun (WGS) entry which is preliminary data.</text>
</comment>
<feature type="signal peptide" evidence="1">
    <location>
        <begin position="1"/>
        <end position="25"/>
    </location>
</feature>
<dbReference type="PROSITE" id="PS51257">
    <property type="entry name" value="PROKAR_LIPOPROTEIN"/>
    <property type="match status" value="1"/>
</dbReference>
<evidence type="ECO:0000313" key="2">
    <source>
        <dbReference type="EMBL" id="THG37401.1"/>
    </source>
</evidence>
<organism evidence="2 3">
    <name type="scientific">Adlercreutzia caecimuris</name>
    <dbReference type="NCBI Taxonomy" id="671266"/>
    <lineage>
        <taxon>Bacteria</taxon>
        <taxon>Bacillati</taxon>
        <taxon>Actinomycetota</taxon>
        <taxon>Coriobacteriia</taxon>
        <taxon>Eggerthellales</taxon>
        <taxon>Eggerthellaceae</taxon>
        <taxon>Adlercreutzia</taxon>
    </lineage>
</organism>
<evidence type="ECO:0000313" key="3">
    <source>
        <dbReference type="Proteomes" id="UP000308978"/>
    </source>
</evidence>
<accession>A0A4S4G3Q2</accession>
<dbReference type="EMBL" id="SSTJ01000006">
    <property type="protein sequence ID" value="THG37401.1"/>
    <property type="molecule type" value="Genomic_DNA"/>
</dbReference>
<gene>
    <name evidence="2" type="ORF">E5986_06485</name>
</gene>
<reference evidence="2 3" key="1">
    <citation type="submission" date="2019-04" db="EMBL/GenBank/DDBJ databases">
        <title>Microbes associate with the intestines of laboratory mice.</title>
        <authorList>
            <person name="Navarre W."/>
            <person name="Wong E."/>
            <person name="Huang K.C."/>
            <person name="Tropini C."/>
            <person name="Ng K."/>
            <person name="Yu B."/>
        </authorList>
    </citation>
    <scope>NUCLEOTIDE SEQUENCE [LARGE SCALE GENOMIC DNA]</scope>
    <source>
        <strain evidence="2 3">NM80_B27</strain>
    </source>
</reference>
<proteinExistence type="predicted"/>